<dbReference type="Proteomes" id="UP000265618">
    <property type="component" value="Unassembled WGS sequence"/>
</dbReference>
<organism evidence="1 2">
    <name type="scientific">Kipferlia bialata</name>
    <dbReference type="NCBI Taxonomy" id="797122"/>
    <lineage>
        <taxon>Eukaryota</taxon>
        <taxon>Metamonada</taxon>
        <taxon>Carpediemonas-like organisms</taxon>
        <taxon>Kipferlia</taxon>
    </lineage>
</organism>
<comment type="caution">
    <text evidence="1">The sequence shown here is derived from an EMBL/GenBank/DDBJ whole genome shotgun (WGS) entry which is preliminary data.</text>
</comment>
<sequence length="216" mass="23848">MSVDDRWETVVTGLPFHCFSRAFQGIPTLSAERYLGVLDIADDSLRQSFRGVVNRLCNTGDQATLRHILLFATGSGVFPRDKITLVLQSDETIPVVTSHTCSRTVSVPSSALDHLEAALKDSMQECCQNAGCTNDSDTPQWMILEQLILDTLNSTLNEFRILAPGIHSCPSCGVAVIKTEGCNHVECRCGTHWCFECGFKGRAREEVYRHMSKAGH</sequence>
<dbReference type="AlphaFoldDB" id="A0A391NNH7"/>
<dbReference type="SUPFAM" id="SSF57850">
    <property type="entry name" value="RING/U-box"/>
    <property type="match status" value="1"/>
</dbReference>
<dbReference type="OrthoDB" id="10009520at2759"/>
<dbReference type="EMBL" id="BDIP01000023">
    <property type="protein sequence ID" value="GCA61966.1"/>
    <property type="molecule type" value="Genomic_DNA"/>
</dbReference>
<dbReference type="Gene3D" id="1.20.120.1750">
    <property type="match status" value="1"/>
</dbReference>
<gene>
    <name evidence="1" type="ORF">KIPB_000237</name>
</gene>
<evidence type="ECO:0000313" key="1">
    <source>
        <dbReference type="EMBL" id="GCA61966.1"/>
    </source>
</evidence>
<keyword evidence="2" id="KW-1185">Reference proteome</keyword>
<dbReference type="CDD" id="cd22584">
    <property type="entry name" value="Rcat_RBR_unk"/>
    <property type="match status" value="1"/>
</dbReference>
<name>A0A391NNH7_9EUKA</name>
<proteinExistence type="predicted"/>
<protein>
    <submittedName>
        <fullName evidence="1">Uncharacterized protein</fullName>
    </submittedName>
</protein>
<reference evidence="1 2" key="1">
    <citation type="journal article" date="2018" name="PLoS ONE">
        <title>The draft genome of Kipferlia bialata reveals reductive genome evolution in fornicate parasites.</title>
        <authorList>
            <person name="Tanifuji G."/>
            <person name="Takabayashi S."/>
            <person name="Kume K."/>
            <person name="Takagi M."/>
            <person name="Nakayama T."/>
            <person name="Kamikawa R."/>
            <person name="Inagaki Y."/>
            <person name="Hashimoto T."/>
        </authorList>
    </citation>
    <scope>NUCLEOTIDE SEQUENCE [LARGE SCALE GENOMIC DNA]</scope>
    <source>
        <strain evidence="1">NY0173</strain>
    </source>
</reference>
<evidence type="ECO:0000313" key="2">
    <source>
        <dbReference type="Proteomes" id="UP000265618"/>
    </source>
</evidence>
<accession>A0A391NNH7</accession>
<dbReference type="Pfam" id="PF26200">
    <property type="entry name" value="Rcat_RNF216"/>
    <property type="match status" value="1"/>
</dbReference>